<dbReference type="InterPro" id="IPR049161">
    <property type="entry name" value="GH59_cat"/>
</dbReference>
<evidence type="ECO:0000259" key="14">
    <source>
        <dbReference type="Pfam" id="PF02057"/>
    </source>
</evidence>
<keyword evidence="7" id="KW-0443">Lipid metabolism</keyword>
<keyword evidence="6" id="KW-0442">Lipid degradation</keyword>
<organism evidence="17 18">
    <name type="scientific">Elysia crispata</name>
    <name type="common">lettuce slug</name>
    <dbReference type="NCBI Taxonomy" id="231223"/>
    <lineage>
        <taxon>Eukaryota</taxon>
        <taxon>Metazoa</taxon>
        <taxon>Spiralia</taxon>
        <taxon>Lophotrochozoa</taxon>
        <taxon>Mollusca</taxon>
        <taxon>Gastropoda</taxon>
        <taxon>Heterobranchia</taxon>
        <taxon>Euthyneura</taxon>
        <taxon>Panpulmonata</taxon>
        <taxon>Sacoglossa</taxon>
        <taxon>Placobranchoidea</taxon>
        <taxon>Plakobranchidae</taxon>
        <taxon>Elysia</taxon>
    </lineage>
</organism>
<dbReference type="InterPro" id="IPR035394">
    <property type="entry name" value="Glyco_hydro_59_dom"/>
</dbReference>
<dbReference type="Gene3D" id="3.20.20.80">
    <property type="entry name" value="Glycosidases"/>
    <property type="match status" value="1"/>
</dbReference>
<dbReference type="InterPro" id="IPR017853">
    <property type="entry name" value="GH"/>
</dbReference>
<comment type="caution">
    <text evidence="17">The sequence shown here is derived from an EMBL/GenBank/DDBJ whole genome shotgun (WGS) entry which is preliminary data.</text>
</comment>
<dbReference type="PANTHER" id="PTHR15172">
    <property type="entry name" value="GALACTOCEREBROSIDASE"/>
    <property type="match status" value="1"/>
</dbReference>
<reference evidence="17" key="1">
    <citation type="journal article" date="2023" name="G3 (Bethesda)">
        <title>A reference genome for the long-term kleptoplast-retaining sea slug Elysia crispata morphotype clarki.</title>
        <authorList>
            <person name="Eastman K.E."/>
            <person name="Pendleton A.L."/>
            <person name="Shaikh M.A."/>
            <person name="Suttiyut T."/>
            <person name="Ogas R."/>
            <person name="Tomko P."/>
            <person name="Gavelis G."/>
            <person name="Widhalm J.R."/>
            <person name="Wisecaver J.H."/>
        </authorList>
    </citation>
    <scope>NUCLEOTIDE SEQUENCE</scope>
    <source>
        <strain evidence="17">ECLA1</strain>
    </source>
</reference>
<feature type="domain" description="Glycosyl hydrolase family 59 catalytic" evidence="14">
    <location>
        <begin position="34"/>
        <end position="327"/>
    </location>
</feature>
<dbReference type="Pfam" id="PF21708">
    <property type="entry name" value="Glyco_hydro_59_C"/>
    <property type="match status" value="1"/>
</dbReference>
<evidence type="ECO:0000256" key="6">
    <source>
        <dbReference type="ARBA" id="ARBA00022963"/>
    </source>
</evidence>
<evidence type="ECO:0000256" key="12">
    <source>
        <dbReference type="PIRSR" id="PIRSR601286-50"/>
    </source>
</evidence>
<evidence type="ECO:0000259" key="15">
    <source>
        <dbReference type="Pfam" id="PF17387"/>
    </source>
</evidence>
<keyword evidence="4" id="KW-0378">Hydrolase</keyword>
<dbReference type="PRINTS" id="PR00850">
    <property type="entry name" value="GLHYDRLASE59"/>
</dbReference>
<evidence type="ECO:0000256" key="7">
    <source>
        <dbReference type="ARBA" id="ARBA00023098"/>
    </source>
</evidence>
<dbReference type="Proteomes" id="UP001283361">
    <property type="component" value="Unassembled WGS sequence"/>
</dbReference>
<dbReference type="GO" id="GO:0005764">
    <property type="term" value="C:lysosome"/>
    <property type="evidence" value="ECO:0007669"/>
    <property type="project" value="TreeGrafter"/>
</dbReference>
<dbReference type="Gene3D" id="2.60.120.560">
    <property type="entry name" value="Exo-inulinase, domain 1"/>
    <property type="match status" value="1"/>
</dbReference>
<dbReference type="FunFam" id="3.20.20.70:FF:000091">
    <property type="entry name" value="galactocerebrosidase precursor"/>
    <property type="match status" value="1"/>
</dbReference>
<dbReference type="GO" id="GO:0016020">
    <property type="term" value="C:membrane"/>
    <property type="evidence" value="ECO:0007669"/>
    <property type="project" value="GOC"/>
</dbReference>
<dbReference type="InterPro" id="IPR049162">
    <property type="entry name" value="GH59_C"/>
</dbReference>
<evidence type="ECO:0000256" key="11">
    <source>
        <dbReference type="ARBA" id="ARBA00033098"/>
    </source>
</evidence>
<evidence type="ECO:0000256" key="8">
    <source>
        <dbReference type="ARBA" id="ARBA00023157"/>
    </source>
</evidence>
<comment type="similarity">
    <text evidence="1">Belongs to the glycosyl hydrolase 59 family.</text>
</comment>
<dbReference type="AlphaFoldDB" id="A0AAE1ANF2"/>
<evidence type="ECO:0000256" key="13">
    <source>
        <dbReference type="SAM" id="SignalP"/>
    </source>
</evidence>
<feature type="domain" description="Glycosyl hydrolase family 59 central" evidence="15">
    <location>
        <begin position="336"/>
        <end position="453"/>
    </location>
</feature>
<dbReference type="PANTHER" id="PTHR15172:SF1">
    <property type="entry name" value="GALACTOCEREBROSIDASE"/>
    <property type="match status" value="1"/>
</dbReference>
<keyword evidence="10" id="KW-0326">Glycosidase</keyword>
<gene>
    <name evidence="17" type="ORF">RRG08_010506</name>
</gene>
<sequence>MIMLAWGSFIFLLVQLAPANSIAFDDSVGYGRQFDGIGGLSGGGATSKLLINYPEQFRSEVLDFLFKPSFGASLQILKVEIGGDVQSTDGTEASHMHYSWEENYERGYEWWMMKEAKKRNPNIKLYGLPWGFPGWVGDGTGNPYHNVSKTADYIVRWINGAKSKHNLTIDYVGIWNERPYNIAYIKTLRKVLDERGFQHTQIIASDNKWEIAADLSKDAELKKIVHAIGCHYPGTYSSHEAQHVGKILWSSEDYCQKNNETGGACWARVINRNFVHGYMTSTIAWDLIASYYTNLPGWDMGLMTAKEPWNGHYVVSPPIWASAHTTQFTEIGWSYLKHGHGVGTLPKGGTYVGLVNPRRDHLTIVMESMTFEHSKCQWDWKSPFKVSPQNVSLSLEGKWAEIKEMNMWFTQLGFDGKSNIFFEKKSPLKFTRGKATVFLDLNQIITLTTLKTGRKGSYPPSPPHTEFPLPYSDNFDGYRVHEEPFYLSQQTGAFEVLTEGENGFVRQMVTQMTIPWCKSADGVKKAYNVFGEFAWTDIAVAFDFRIPTVNGSSGVFVGARANRGGCGSSTTSGIFFFALPDKFVLSTDIERKRTVMGGELSYSPGAWHRIALSVLDNTVKLSFDGHTVYHGDVPTSSSAGWAALGTDNYGLADFDNLEINSA</sequence>
<dbReference type="SUPFAM" id="SSF51445">
    <property type="entry name" value="(Trans)glycosidases"/>
    <property type="match status" value="1"/>
</dbReference>
<dbReference type="InterPro" id="IPR001286">
    <property type="entry name" value="Glyco_hydro_59"/>
</dbReference>
<evidence type="ECO:0000313" key="18">
    <source>
        <dbReference type="Proteomes" id="UP001283361"/>
    </source>
</evidence>
<evidence type="ECO:0000256" key="5">
    <source>
        <dbReference type="ARBA" id="ARBA00022919"/>
    </source>
</evidence>
<proteinExistence type="inferred from homology"/>
<keyword evidence="5" id="KW-0746">Sphingolipid metabolism</keyword>
<dbReference type="Pfam" id="PF02057">
    <property type="entry name" value="Glyco_hydro_59"/>
    <property type="match status" value="1"/>
</dbReference>
<dbReference type="Pfam" id="PF17387">
    <property type="entry name" value="Glyco_hydro_59M"/>
    <property type="match status" value="1"/>
</dbReference>
<name>A0AAE1ANF2_9GAST</name>
<keyword evidence="8" id="KW-1015">Disulfide bond</keyword>
<evidence type="ECO:0000256" key="9">
    <source>
        <dbReference type="ARBA" id="ARBA00023180"/>
    </source>
</evidence>
<feature type="active site" description="Nucleophile" evidence="12">
    <location>
        <position position="252"/>
    </location>
</feature>
<evidence type="ECO:0000256" key="10">
    <source>
        <dbReference type="ARBA" id="ARBA00023295"/>
    </source>
</evidence>
<evidence type="ECO:0000256" key="3">
    <source>
        <dbReference type="ARBA" id="ARBA00022729"/>
    </source>
</evidence>
<evidence type="ECO:0000256" key="4">
    <source>
        <dbReference type="ARBA" id="ARBA00022801"/>
    </source>
</evidence>
<feature type="chain" id="PRO_5041969429" description="galactosylceramidase" evidence="13">
    <location>
        <begin position="20"/>
        <end position="662"/>
    </location>
</feature>
<dbReference type="EC" id="3.2.1.46" evidence="2"/>
<evidence type="ECO:0000256" key="2">
    <source>
        <dbReference type="ARBA" id="ARBA00012657"/>
    </source>
</evidence>
<dbReference type="GO" id="GO:0004336">
    <property type="term" value="F:galactosylceramidase activity"/>
    <property type="evidence" value="ECO:0007669"/>
    <property type="project" value="UniProtKB-EC"/>
</dbReference>
<dbReference type="GO" id="GO:0006683">
    <property type="term" value="P:galactosylceramide catabolic process"/>
    <property type="evidence" value="ECO:0007669"/>
    <property type="project" value="InterPro"/>
</dbReference>
<feature type="domain" description="Glycosyl hydrolase family 59 C-terminal lectin" evidence="16">
    <location>
        <begin position="489"/>
        <end position="660"/>
    </location>
</feature>
<dbReference type="SUPFAM" id="SSF49899">
    <property type="entry name" value="Concanavalin A-like lectins/glucanases"/>
    <property type="match status" value="1"/>
</dbReference>
<keyword evidence="18" id="KW-1185">Reference proteome</keyword>
<feature type="signal peptide" evidence="13">
    <location>
        <begin position="1"/>
        <end position="19"/>
    </location>
</feature>
<keyword evidence="9" id="KW-0325">Glycoprotein</keyword>
<feature type="active site" description="Proton donor/acceptor" evidence="12">
    <location>
        <position position="177"/>
    </location>
</feature>
<accession>A0AAE1ANF2</accession>
<evidence type="ECO:0000259" key="16">
    <source>
        <dbReference type="Pfam" id="PF21708"/>
    </source>
</evidence>
<protein>
    <recommendedName>
        <fullName evidence="2">galactosylceramidase</fullName>
        <ecNumber evidence="2">3.2.1.46</ecNumber>
    </recommendedName>
    <alternativeName>
        <fullName evidence="11">Galactosylceramidase</fullName>
    </alternativeName>
</protein>
<evidence type="ECO:0000256" key="1">
    <source>
        <dbReference type="ARBA" id="ARBA00005637"/>
    </source>
</evidence>
<keyword evidence="3 13" id="KW-0732">Signal</keyword>
<evidence type="ECO:0000313" key="17">
    <source>
        <dbReference type="EMBL" id="KAK3791105.1"/>
    </source>
</evidence>
<dbReference type="EMBL" id="JAWDGP010001486">
    <property type="protein sequence ID" value="KAK3791105.1"/>
    <property type="molecule type" value="Genomic_DNA"/>
</dbReference>
<dbReference type="InterPro" id="IPR013320">
    <property type="entry name" value="ConA-like_dom_sf"/>
</dbReference>
<dbReference type="Gene3D" id="3.20.20.70">
    <property type="entry name" value="Aldolase class I"/>
    <property type="match status" value="1"/>
</dbReference>
<dbReference type="InterPro" id="IPR013785">
    <property type="entry name" value="Aldolase_TIM"/>
</dbReference>